<reference evidence="2 3" key="1">
    <citation type="submission" date="2018-09" db="EMBL/GenBank/DDBJ databases">
        <title>Metagenome Assembled Genomes from an Advanced Water Purification Facility.</title>
        <authorList>
            <person name="Stamps B.W."/>
            <person name="Spear J.R."/>
        </authorList>
    </citation>
    <scope>NUCLEOTIDE SEQUENCE [LARGE SCALE GENOMIC DNA]</scope>
    <source>
        <strain evidence="2">Bin_54_1</strain>
    </source>
</reference>
<dbReference type="RefSeq" id="WP_107802160.1">
    <property type="nucleotide sequence ID" value="NZ_QAOI01000002.1"/>
</dbReference>
<keyword evidence="1" id="KW-0812">Transmembrane</keyword>
<gene>
    <name evidence="2" type="ORF">E6Q60_11605</name>
</gene>
<protein>
    <submittedName>
        <fullName evidence="2">DUF2970 domain-containing protein</fullName>
    </submittedName>
</protein>
<keyword evidence="1" id="KW-1133">Transmembrane helix</keyword>
<evidence type="ECO:0000256" key="1">
    <source>
        <dbReference type="SAM" id="Phobius"/>
    </source>
</evidence>
<name>A0A5C7VM91_9PROT</name>
<keyword evidence="1" id="KW-0472">Membrane</keyword>
<evidence type="ECO:0000313" key="3">
    <source>
        <dbReference type="Proteomes" id="UP000321055"/>
    </source>
</evidence>
<dbReference type="EMBL" id="SSFX01000092">
    <property type="protein sequence ID" value="TXI26806.1"/>
    <property type="molecule type" value="Genomic_DNA"/>
</dbReference>
<dbReference type="Proteomes" id="UP000321055">
    <property type="component" value="Unassembled WGS sequence"/>
</dbReference>
<feature type="transmembrane region" description="Helical" evidence="1">
    <location>
        <begin position="45"/>
        <end position="68"/>
    </location>
</feature>
<dbReference type="Pfam" id="PF11174">
    <property type="entry name" value="DUF2970"/>
    <property type="match status" value="1"/>
</dbReference>
<accession>A0A5C7VM91</accession>
<comment type="caution">
    <text evidence="2">The sequence shown here is derived from an EMBL/GenBank/DDBJ whole genome shotgun (WGS) entry which is preliminary data.</text>
</comment>
<proteinExistence type="predicted"/>
<evidence type="ECO:0000313" key="2">
    <source>
        <dbReference type="EMBL" id="TXI26806.1"/>
    </source>
</evidence>
<dbReference type="InterPro" id="IPR021344">
    <property type="entry name" value="DUF2970"/>
</dbReference>
<dbReference type="AlphaFoldDB" id="A0A5C7VM91"/>
<organism evidence="2 3">
    <name type="scientific">Nitrosomonas oligotropha</name>
    <dbReference type="NCBI Taxonomy" id="42354"/>
    <lineage>
        <taxon>Bacteria</taxon>
        <taxon>Pseudomonadati</taxon>
        <taxon>Pseudomonadota</taxon>
        <taxon>Betaproteobacteria</taxon>
        <taxon>Nitrosomonadales</taxon>
        <taxon>Nitrosomonadaceae</taxon>
        <taxon>Nitrosomonas</taxon>
    </lineage>
</organism>
<sequence length="69" mass="7404">MNNVTDKQTSGTIWQVAKAVMFAFMGIRKKSDLEKDAATLKPVQLIIGGIIGGALFVIGVMLLVRLVVS</sequence>